<comment type="similarity">
    <text evidence="2">Belongs to the fucolectin family.</text>
</comment>
<evidence type="ECO:0000256" key="2">
    <source>
        <dbReference type="ARBA" id="ARBA00010147"/>
    </source>
</evidence>
<dbReference type="Gene3D" id="1.10.1330.10">
    <property type="entry name" value="Dockerin domain"/>
    <property type="match status" value="1"/>
</dbReference>
<dbReference type="InterPro" id="IPR008979">
    <property type="entry name" value="Galactose-bd-like_sf"/>
</dbReference>
<feature type="domain" description="F5/8 type C" evidence="9">
    <location>
        <begin position="931"/>
        <end position="1017"/>
    </location>
</feature>
<sequence>MESKRLANRMRISIVLSLFMLMLNPIFADGIFAGSCGCNANVSTGSTSCVNGNCTGNKIEIREINGLCNVCENSACREIDCDGTTPVTGGSINCDNGNCSYRISISNGGSSSSSSGNFQCNCGDDSPADENTDTDGDGMPDQWENTHDLDPDADDALEDADRDGYSNLQEYKADTEPENEHSVPDSSFGFAKNLAIFGEAVCSSEDEGDDPDIAIDGDRAQSVCISPDDSGASWWQVDLKGVYDLSKINIYNYFSIIKCIVIYADISVLDANENQIYSQKVVTNGGNFRENFSIDLPGNIYGRFIRISNSGMGGLKLNEVQVFGDPAAESSSVNLALNGTASQCSTYPGYDASFANDGITDGNYPVSRGSHTHSEGNPWWRADLEDLHRLDRIVLWNRTDVASVRLSNFKVMVFDEHMDITYSEDFCKDGGTFLPNLTIELPEDTKGRYVQIQLNGKNYLHLAEVQVFGDPTPVPESERSSLVNLALNGTASKSTIYDSYTNAENAINGSLDGNYGRKSVSITHSEGNAWWQLDLKDLYRLNKIVLWRRTDGAWSYFDKLRIIVFDDKMNIRHVETIDFSDKVYPIYKSFDLPENTDGRYVRIQTDRTLSVQLSEVQVFGKPTPIPEDERSPLVNLALNGIASKSTIYNSYTNAENAINGSLDGNYGRKSVSITHSEGNAWWQLDLKDLYRLNKIVLWRRTDDGWSYFDKLRIIVFDDKMNIRHVETTDFSDKVYPIYKIFDLPENTDGRYVRIQTDRTLSVQLAEVQVFGDPTPVPESERSPLVNLATGGIASQSSTYNYLTNAENTIQDHLDGSYHRKSISITGSEGNAWWQVDLTNLYSLDNLVIWRRTDGAWHLFNNFRVLVFDDKMQVTYTEDVSFTDRVYPIYKTFKLPEGTKGQYVRVQLNGSNNLELAEIQVFGKPTPVPEAERSPVRNLAQGKPVVSSSSYNQNTSPENAVNDSLDGSWYRNALFSSKYEANPWWRVDLGANYNINRIMIWRRTDSRWSYLNNFTVSVLDETRYPVCSKKISVTDNQFPIYYDLDLTENDGKRNRRDKIPGDIIPPQPVISSGGVPGRFVLIQTEGTGYLQLAEVQVFGDPVPVPDKDVPDACDVAASVRSVASGNWSDPNIWDIGEAPRSGDWVWIEPEHTITGDIPIELGDGGICNQGTIQSAYGKKLLIQAASVHNSNDIIGQNGISRWQLSDPGSSIEIHAYRFYNDVSGKIRAGDGGNSEWGWRYAVGGAGGNVGIYTVSTINEGIIQAGDGGLGRRKRRCAIGGDGGSVFLYSDVEKQDNLSTNVGFIISGSGGDGIGKPYRAGKGGSMDLFLAELGGTIEGKNGRSVKWEPAKLKAAKDLQIKGTDIIEIYTGDNGDIDLTQLGEGAITAAKTITIAAGEGGKVNLRGLSSKVFQAGEKIKIYADEILLDEGVTIGDLADAPEITVSEGKLLCRVSLSAESLIRGNAGETVSVPFKVINAGTESDSYTFVVKDENGTELATLPPQTVKGREFRDLNISITLPADVGDTFEFTIEAVSQNDPSANAIIDVRAYAEPSEEEAADPDDDGLPNYLETESGTDPQKADSDEDGMPDGWEAAYDVNPLEDDAAADPDSDGFSNLEEYSADTDPGDAESHPDSEPQFTAGVFTVIGAEGEEEGVIKADYLFDGGLYQGELGIFSLSGMEALEPGSPEFIAEAIKRVMSDSEFGYIVIRDAKEGARFDGPLGASHEGNFNKGSYIGLKKLRMKPGDTFATVLIPDGTFAEVAKNPGTANPKKRPLFSLATANPDDGLYYGQIAGIPVEGMDNSFINAIAYEDIAADNSDRDYNDLIVQFRGVEIYSPTLDAVINREKEWRGNDDVTEHLNIPAPDSAPENHWITVTLKSPADLLVYDPEGRVIGKDGGSIPGATFEWDENGHQVITLPALDDGDYNIVLRAIGDGGLCHLEVKGFRGGEMLAAREIPLKIEPHQVLKTTLPVAAFTDEQQIAFDPPGEPVAPDGTSLAFDFDGDSDIDDTDIRRISDMWGAEEGDPDYDPFYDFDDDGRIGLYDIMSVSNSYYAEE</sequence>
<accession>A0A401FRP7</accession>
<evidence type="ECO:0000256" key="3">
    <source>
        <dbReference type="ARBA" id="ARBA00011233"/>
    </source>
</evidence>
<feature type="domain" description="F5/8 type C" evidence="9">
    <location>
        <begin position="780"/>
        <end position="923"/>
    </location>
</feature>
<dbReference type="GO" id="GO:0000272">
    <property type="term" value="P:polysaccharide catabolic process"/>
    <property type="evidence" value="ECO:0007669"/>
    <property type="project" value="InterPro"/>
</dbReference>
<feature type="compositionally biased region" description="Acidic residues" evidence="8">
    <location>
        <begin position="126"/>
        <end position="138"/>
    </location>
</feature>
<keyword evidence="6" id="KW-0106">Calcium</keyword>
<dbReference type="InterPro" id="IPR025193">
    <property type="entry name" value="DUF4114"/>
</dbReference>
<dbReference type="InterPro" id="IPR018247">
    <property type="entry name" value="EF_Hand_1_Ca_BS"/>
</dbReference>
<evidence type="ECO:0000256" key="4">
    <source>
        <dbReference type="ARBA" id="ARBA00022723"/>
    </source>
</evidence>
<evidence type="ECO:0000256" key="7">
    <source>
        <dbReference type="ARBA" id="ARBA00023157"/>
    </source>
</evidence>
<dbReference type="InterPro" id="IPR036439">
    <property type="entry name" value="Dockerin_dom_sf"/>
</dbReference>
<evidence type="ECO:0000256" key="6">
    <source>
        <dbReference type="ARBA" id="ARBA00022837"/>
    </source>
</evidence>
<dbReference type="GO" id="GO:0042806">
    <property type="term" value="F:fucose binding"/>
    <property type="evidence" value="ECO:0007669"/>
    <property type="project" value="UniProtKB-ARBA"/>
</dbReference>
<dbReference type="Pfam" id="PF00754">
    <property type="entry name" value="F5_F8_type_C"/>
    <property type="match status" value="1"/>
</dbReference>
<dbReference type="SUPFAM" id="SSF49785">
    <property type="entry name" value="Galactose-binding domain-like"/>
    <property type="match status" value="6"/>
</dbReference>
<comment type="function">
    <text evidence="1">Acts as a defensive agent. Recognizes blood group fucosylated oligosaccharides including A, B, H and Lewis B-type antigens. Does not recognize Lewis A antigen and has low affinity for monovalent haptens.</text>
</comment>
<dbReference type="InterPro" id="IPR000421">
    <property type="entry name" value="FA58C"/>
</dbReference>
<reference evidence="11" key="2">
    <citation type="submission" date="2019-01" db="EMBL/GenBank/DDBJ databases">
        <title>Genome sequence of Desulfonema ishimotonii strain Tokyo 01.</title>
        <authorList>
            <person name="Fukui M."/>
        </authorList>
    </citation>
    <scope>NUCLEOTIDE SEQUENCE [LARGE SCALE GENOMIC DNA]</scope>
    <source>
        <strain evidence="11">Tokyo 01</strain>
    </source>
</reference>
<evidence type="ECO:0000256" key="5">
    <source>
        <dbReference type="ARBA" id="ARBA00022734"/>
    </source>
</evidence>
<gene>
    <name evidence="10" type="ORF">DENIS_0575</name>
</gene>
<evidence type="ECO:0000256" key="8">
    <source>
        <dbReference type="SAM" id="MobiDB-lite"/>
    </source>
</evidence>
<dbReference type="Proteomes" id="UP000288096">
    <property type="component" value="Unassembled WGS sequence"/>
</dbReference>
<feature type="region of interest" description="Disordered" evidence="8">
    <location>
        <begin position="1550"/>
        <end position="1636"/>
    </location>
</feature>
<dbReference type="GO" id="GO:0010185">
    <property type="term" value="P:regulation of cellular defense response"/>
    <property type="evidence" value="ECO:0007669"/>
    <property type="project" value="UniProtKB-ARBA"/>
</dbReference>
<keyword evidence="11" id="KW-1185">Reference proteome</keyword>
<keyword evidence="7" id="KW-1015">Disulfide bond</keyword>
<dbReference type="Gene3D" id="2.60.120.260">
    <property type="entry name" value="Galactose-binding domain-like"/>
    <property type="match status" value="6"/>
</dbReference>
<dbReference type="RefSeq" id="WP_124327133.1">
    <property type="nucleotide sequence ID" value="NZ_BEXT01000001.1"/>
</dbReference>
<keyword evidence="5" id="KW-0430">Lectin</keyword>
<organism evidence="10 11">
    <name type="scientific">Desulfonema ishimotonii</name>
    <dbReference type="NCBI Taxonomy" id="45657"/>
    <lineage>
        <taxon>Bacteria</taxon>
        <taxon>Pseudomonadati</taxon>
        <taxon>Thermodesulfobacteriota</taxon>
        <taxon>Desulfobacteria</taxon>
        <taxon>Desulfobacterales</taxon>
        <taxon>Desulfococcaceae</taxon>
        <taxon>Desulfonema</taxon>
    </lineage>
</organism>
<protein>
    <recommendedName>
        <fullName evidence="9">F5/8 type C domain-containing protein</fullName>
    </recommendedName>
</protein>
<dbReference type="PANTHER" id="PTHR45713:SF6">
    <property type="entry name" value="F5_8 TYPE C DOMAIN-CONTAINING PROTEIN"/>
    <property type="match status" value="1"/>
</dbReference>
<dbReference type="PANTHER" id="PTHR45713">
    <property type="entry name" value="FTP DOMAIN-CONTAINING PROTEIN"/>
    <property type="match status" value="1"/>
</dbReference>
<feature type="compositionally biased region" description="Acidic residues" evidence="8">
    <location>
        <begin position="1598"/>
        <end position="1609"/>
    </location>
</feature>
<keyword evidence="4" id="KW-0479">Metal-binding</keyword>
<dbReference type="OrthoDB" id="9798386at2"/>
<dbReference type="PROSITE" id="PS00018">
    <property type="entry name" value="EF_HAND_1"/>
    <property type="match status" value="1"/>
</dbReference>
<evidence type="ECO:0000313" key="10">
    <source>
        <dbReference type="EMBL" id="GBC59636.1"/>
    </source>
</evidence>
<dbReference type="SMART" id="SM00607">
    <property type="entry name" value="FTP"/>
    <property type="match status" value="4"/>
</dbReference>
<evidence type="ECO:0000313" key="11">
    <source>
        <dbReference type="Proteomes" id="UP000288096"/>
    </source>
</evidence>
<evidence type="ECO:0000256" key="1">
    <source>
        <dbReference type="ARBA" id="ARBA00002219"/>
    </source>
</evidence>
<feature type="region of interest" description="Disordered" evidence="8">
    <location>
        <begin position="124"/>
        <end position="160"/>
    </location>
</feature>
<dbReference type="InterPro" id="IPR051941">
    <property type="entry name" value="BG_Antigen-Binding_Lectin"/>
</dbReference>
<dbReference type="GO" id="GO:0046872">
    <property type="term" value="F:metal ion binding"/>
    <property type="evidence" value="ECO:0007669"/>
    <property type="project" value="UniProtKB-KW"/>
</dbReference>
<proteinExistence type="inferred from homology"/>
<dbReference type="EMBL" id="BEXT01000001">
    <property type="protein sequence ID" value="GBC59636.1"/>
    <property type="molecule type" value="Genomic_DNA"/>
</dbReference>
<comment type="subunit">
    <text evidence="3">Homotrimer.</text>
</comment>
<evidence type="ECO:0000259" key="9">
    <source>
        <dbReference type="PROSITE" id="PS50022"/>
    </source>
</evidence>
<dbReference type="InterPro" id="IPR006585">
    <property type="entry name" value="FTP1"/>
</dbReference>
<name>A0A401FRP7_9BACT</name>
<dbReference type="Pfam" id="PF22633">
    <property type="entry name" value="F5_F8_type_C_2"/>
    <property type="match status" value="5"/>
</dbReference>
<reference evidence="11" key="1">
    <citation type="submission" date="2017-11" db="EMBL/GenBank/DDBJ databases">
        <authorList>
            <person name="Watanabe M."/>
            <person name="Kojima H."/>
        </authorList>
    </citation>
    <scope>NUCLEOTIDE SEQUENCE [LARGE SCALE GENOMIC DNA]</scope>
    <source>
        <strain evidence="11">Tokyo 01</strain>
    </source>
</reference>
<feature type="compositionally biased region" description="Acidic residues" evidence="8">
    <location>
        <begin position="1551"/>
        <end position="1563"/>
    </location>
</feature>
<feature type="compositionally biased region" description="Acidic residues" evidence="8">
    <location>
        <begin position="151"/>
        <end position="160"/>
    </location>
</feature>
<dbReference type="PROSITE" id="PS50022">
    <property type="entry name" value="FA58C_3"/>
    <property type="match status" value="2"/>
</dbReference>
<comment type="caution">
    <text evidence="10">The sequence shown here is derived from an EMBL/GenBank/DDBJ whole genome shotgun (WGS) entry which is preliminary data.</text>
</comment>
<dbReference type="Pfam" id="PF13448">
    <property type="entry name" value="DUF4114"/>
    <property type="match status" value="1"/>
</dbReference>